<evidence type="ECO:0000256" key="1">
    <source>
        <dbReference type="SAM" id="MobiDB-lite"/>
    </source>
</evidence>
<proteinExistence type="predicted"/>
<evidence type="ECO:0000313" key="3">
    <source>
        <dbReference type="Proteomes" id="UP000027265"/>
    </source>
</evidence>
<dbReference type="InParanoid" id="A0A067PJV5"/>
<sequence>MAGGEEGKSKVGVSEDVRRGEMGVGKEKTKTKPKEMWREKEKELPREPEPKGMPVIFFDEAHKLSALIRSTEAMKCFLDSMLVLTKQDRVLV</sequence>
<evidence type="ECO:0000313" key="2">
    <source>
        <dbReference type="EMBL" id="KDQ54125.1"/>
    </source>
</evidence>
<feature type="region of interest" description="Disordered" evidence="1">
    <location>
        <begin position="1"/>
        <end position="53"/>
    </location>
</feature>
<reference evidence="3" key="1">
    <citation type="journal article" date="2014" name="Proc. Natl. Acad. Sci. U.S.A.">
        <title>Extensive sampling of basidiomycete genomes demonstrates inadequacy of the white-rot/brown-rot paradigm for wood decay fungi.</title>
        <authorList>
            <person name="Riley R."/>
            <person name="Salamov A.A."/>
            <person name="Brown D.W."/>
            <person name="Nagy L.G."/>
            <person name="Floudas D."/>
            <person name="Held B.W."/>
            <person name="Levasseur A."/>
            <person name="Lombard V."/>
            <person name="Morin E."/>
            <person name="Otillar R."/>
            <person name="Lindquist E.A."/>
            <person name="Sun H."/>
            <person name="LaButti K.M."/>
            <person name="Schmutz J."/>
            <person name="Jabbour D."/>
            <person name="Luo H."/>
            <person name="Baker S.E."/>
            <person name="Pisabarro A.G."/>
            <person name="Walton J.D."/>
            <person name="Blanchette R.A."/>
            <person name="Henrissat B."/>
            <person name="Martin F."/>
            <person name="Cullen D."/>
            <person name="Hibbett D.S."/>
            <person name="Grigoriev I.V."/>
        </authorList>
    </citation>
    <scope>NUCLEOTIDE SEQUENCE [LARGE SCALE GENOMIC DNA]</scope>
    <source>
        <strain evidence="3">MUCL 33604</strain>
    </source>
</reference>
<dbReference type="OrthoDB" id="2150628at2759"/>
<dbReference type="HOGENOM" id="CLU_2413555_0_0_1"/>
<protein>
    <submittedName>
        <fullName evidence="2">Uncharacterized protein</fullName>
    </submittedName>
</protein>
<dbReference type="Proteomes" id="UP000027265">
    <property type="component" value="Unassembled WGS sequence"/>
</dbReference>
<accession>A0A067PJV5</accession>
<dbReference type="EMBL" id="KL197730">
    <property type="protein sequence ID" value="KDQ54125.1"/>
    <property type="molecule type" value="Genomic_DNA"/>
</dbReference>
<organism evidence="2 3">
    <name type="scientific">Jaapia argillacea MUCL 33604</name>
    <dbReference type="NCBI Taxonomy" id="933084"/>
    <lineage>
        <taxon>Eukaryota</taxon>
        <taxon>Fungi</taxon>
        <taxon>Dikarya</taxon>
        <taxon>Basidiomycota</taxon>
        <taxon>Agaricomycotina</taxon>
        <taxon>Agaricomycetes</taxon>
        <taxon>Agaricomycetidae</taxon>
        <taxon>Jaapiales</taxon>
        <taxon>Jaapiaceae</taxon>
        <taxon>Jaapia</taxon>
    </lineage>
</organism>
<dbReference type="AlphaFoldDB" id="A0A067PJV5"/>
<name>A0A067PJV5_9AGAM</name>
<dbReference type="STRING" id="933084.A0A067PJV5"/>
<keyword evidence="3" id="KW-1185">Reference proteome</keyword>
<gene>
    <name evidence="2" type="ORF">JAAARDRAFT_412794</name>
</gene>
<feature type="compositionally biased region" description="Basic and acidic residues" evidence="1">
    <location>
        <begin position="1"/>
        <end position="50"/>
    </location>
</feature>